<sequence>ELSLVPLHQRPELMEACAQLLGEEWGKSRASRLHSLQRSSDAFPTCLLLLQSSGPAQLPASEKSPCQLLGHIRLSRVAGHPCSLFVESVVVPKALRGQGYGRKLMEAAERYARARGFRRLHLTTHDKQHFYAHLGYTLAEPVQVMPFMSPGISAEVLRVFSAHPRPAVSTPGTLVPGTNKRSLPSPDVPPPPPLPPQGCSRAAPATTCGQSILETPHRDAKGVPIFWMKKDV</sequence>
<feature type="region of interest" description="Disordered" evidence="11">
    <location>
        <begin position="168"/>
        <end position="204"/>
    </location>
</feature>
<dbReference type="CDD" id="cd04301">
    <property type="entry name" value="NAT_SF"/>
    <property type="match status" value="1"/>
</dbReference>
<keyword evidence="3" id="KW-0963">Cytoplasm</keyword>
<dbReference type="InterPro" id="IPR016181">
    <property type="entry name" value="Acyl_CoA_acyltransferase"/>
</dbReference>
<evidence type="ECO:0000256" key="8">
    <source>
        <dbReference type="ARBA" id="ARBA00054711"/>
    </source>
</evidence>
<evidence type="ECO:0000313" key="14">
    <source>
        <dbReference type="Proteomes" id="UP000053641"/>
    </source>
</evidence>
<dbReference type="STRING" id="94827.A0A099ZS52"/>
<dbReference type="GO" id="GO:0005829">
    <property type="term" value="C:cytosol"/>
    <property type="evidence" value="ECO:0007669"/>
    <property type="project" value="UniProtKB-SubCell"/>
</dbReference>
<feature type="non-terminal residue" evidence="13">
    <location>
        <position position="1"/>
    </location>
</feature>
<evidence type="ECO:0000256" key="11">
    <source>
        <dbReference type="SAM" id="MobiDB-lite"/>
    </source>
</evidence>
<comment type="function">
    <text evidence="8">N-alpha-acetyltransferase that specifically mediates the acetylation of the acidic amino terminus of processed forms of beta- and gamma-actin (ACTB and ACTG, respectively). N-terminal acetylation of processed beta- and gamma-actin regulates actin filament depolymerization and elongation. In vivo, preferentially displays N-terminal acetyltransferase activity towards acid N-terminal sequences starting with Asp-Asp-Asp and Glu-Glu-Glu. In vitro, shows high activity towards Met-Asp-Glu-Leu and Met-Asp-Asp-Asp. May act as a tumor suppressor.</text>
</comment>
<dbReference type="AlphaFoldDB" id="A0A099ZS52"/>
<dbReference type="SUPFAM" id="SSF55729">
    <property type="entry name" value="Acyl-CoA N-acyltransferases (Nat)"/>
    <property type="match status" value="1"/>
</dbReference>
<evidence type="ECO:0000313" key="13">
    <source>
        <dbReference type="EMBL" id="KGL84617.1"/>
    </source>
</evidence>
<dbReference type="FunFam" id="3.40.630.30:FF:000061">
    <property type="entry name" value="N(alpha)-acetyltransferase 80, NatH catalytic subunit"/>
    <property type="match status" value="1"/>
</dbReference>
<feature type="domain" description="N-acetyltransferase" evidence="12">
    <location>
        <begin position="2"/>
        <end position="159"/>
    </location>
</feature>
<evidence type="ECO:0000259" key="12">
    <source>
        <dbReference type="PROSITE" id="PS51186"/>
    </source>
</evidence>
<evidence type="ECO:0000256" key="3">
    <source>
        <dbReference type="ARBA" id="ARBA00022490"/>
    </source>
</evidence>
<keyword evidence="14" id="KW-1185">Reference proteome</keyword>
<keyword evidence="4 13" id="KW-0808">Transferase</keyword>
<accession>A0A099ZS52</accession>
<evidence type="ECO:0000256" key="9">
    <source>
        <dbReference type="ARBA" id="ARBA00071735"/>
    </source>
</evidence>
<dbReference type="GO" id="GO:0008080">
    <property type="term" value="F:N-acetyltransferase activity"/>
    <property type="evidence" value="ECO:0007669"/>
    <property type="project" value="InterPro"/>
</dbReference>
<evidence type="ECO:0000256" key="4">
    <source>
        <dbReference type="ARBA" id="ARBA00022679"/>
    </source>
</evidence>
<dbReference type="PROSITE" id="PS51186">
    <property type="entry name" value="GNAT"/>
    <property type="match status" value="1"/>
</dbReference>
<evidence type="ECO:0000256" key="10">
    <source>
        <dbReference type="ARBA" id="ARBA00075026"/>
    </source>
</evidence>
<gene>
    <name evidence="13" type="ORF">N309_03081</name>
</gene>
<dbReference type="EMBL" id="KL897612">
    <property type="protein sequence ID" value="KGL84617.1"/>
    <property type="molecule type" value="Genomic_DNA"/>
</dbReference>
<comment type="catalytic activity">
    <reaction evidence="7">
        <text>N-terminal L-glutamyl-L-glutamyl-L-glutamyl-[protein] + acetyl-CoA = N-terminal N-acetyl-L-glutamyl-L-glutamyl-L-glutamyl-[protein] + CoA + H(+)</text>
        <dbReference type="Rhea" id="RHEA:57324"/>
        <dbReference type="Rhea" id="RHEA-COMP:14865"/>
        <dbReference type="Rhea" id="RHEA-COMP:14866"/>
        <dbReference type="ChEBI" id="CHEBI:15378"/>
        <dbReference type="ChEBI" id="CHEBI:57287"/>
        <dbReference type="ChEBI" id="CHEBI:57288"/>
        <dbReference type="ChEBI" id="CHEBI:141603"/>
        <dbReference type="ChEBI" id="CHEBI:141606"/>
    </reaction>
</comment>
<keyword evidence="5" id="KW-0012">Acyltransferase</keyword>
<dbReference type="GO" id="GO:1905502">
    <property type="term" value="F:acetyl-CoA binding"/>
    <property type="evidence" value="ECO:0007669"/>
    <property type="project" value="TreeGrafter"/>
</dbReference>
<organism evidence="13 14">
    <name type="scientific">Tinamus guttatus</name>
    <name type="common">White-throated tinamou</name>
    <dbReference type="NCBI Taxonomy" id="94827"/>
    <lineage>
        <taxon>Eukaryota</taxon>
        <taxon>Metazoa</taxon>
        <taxon>Chordata</taxon>
        <taxon>Craniata</taxon>
        <taxon>Vertebrata</taxon>
        <taxon>Euteleostomi</taxon>
        <taxon>Archelosauria</taxon>
        <taxon>Archosauria</taxon>
        <taxon>Dinosauria</taxon>
        <taxon>Saurischia</taxon>
        <taxon>Theropoda</taxon>
        <taxon>Coelurosauria</taxon>
        <taxon>Aves</taxon>
        <taxon>Palaeognathae</taxon>
        <taxon>Tinamiformes</taxon>
        <taxon>Tinamidae</taxon>
        <taxon>Tinamus</taxon>
    </lineage>
</organism>
<dbReference type="Pfam" id="PF00583">
    <property type="entry name" value="Acetyltransf_1"/>
    <property type="match status" value="1"/>
</dbReference>
<dbReference type="InterPro" id="IPR039840">
    <property type="entry name" value="NAA80"/>
</dbReference>
<evidence type="ECO:0000256" key="6">
    <source>
        <dbReference type="ARBA" id="ARBA00051242"/>
    </source>
</evidence>
<comment type="subcellular location">
    <subcellularLocation>
        <location evidence="1">Cytoplasm</location>
        <location evidence="1">Cytosol</location>
    </subcellularLocation>
</comment>
<dbReference type="PANTHER" id="PTHR13538">
    <property type="entry name" value="N-ACETYLTRANSFERASE 6"/>
    <property type="match status" value="1"/>
</dbReference>
<protein>
    <recommendedName>
        <fullName evidence="9">N-alpha-acetyltransferase 80</fullName>
    </recommendedName>
    <alternativeName>
        <fullName evidence="10">N-acetyltransferase 6</fullName>
    </alternativeName>
</protein>
<dbReference type="Proteomes" id="UP000053641">
    <property type="component" value="Unassembled WGS sequence"/>
</dbReference>
<feature type="compositionally biased region" description="Pro residues" evidence="11">
    <location>
        <begin position="186"/>
        <end position="196"/>
    </location>
</feature>
<comment type="similarity">
    <text evidence="2">Belongs to the acetyltransferase family.</text>
</comment>
<evidence type="ECO:0000256" key="7">
    <source>
        <dbReference type="ARBA" id="ARBA00052050"/>
    </source>
</evidence>
<evidence type="ECO:0000256" key="1">
    <source>
        <dbReference type="ARBA" id="ARBA00004514"/>
    </source>
</evidence>
<dbReference type="InterPro" id="IPR000182">
    <property type="entry name" value="GNAT_dom"/>
</dbReference>
<proteinExistence type="inferred from homology"/>
<comment type="catalytic activity">
    <reaction evidence="6">
        <text>N-terminal L-aspartyl-L-aspartyl-L-aspartyl-[protein] + acetyl-CoA = N-terminal N-acetyl-L-aspartyl-L-aspartyl-L-aspartyl-[protein] + CoA + H(+)</text>
        <dbReference type="Rhea" id="RHEA:57328"/>
        <dbReference type="Rhea" id="RHEA-COMP:14863"/>
        <dbReference type="Rhea" id="RHEA-COMP:14864"/>
        <dbReference type="ChEBI" id="CHEBI:15378"/>
        <dbReference type="ChEBI" id="CHEBI:57287"/>
        <dbReference type="ChEBI" id="CHEBI:57288"/>
        <dbReference type="ChEBI" id="CHEBI:141602"/>
        <dbReference type="ChEBI" id="CHEBI:141604"/>
    </reaction>
</comment>
<dbReference type="Gene3D" id="3.40.630.30">
    <property type="match status" value="1"/>
</dbReference>
<reference evidence="13 14" key="1">
    <citation type="submission" date="2014-06" db="EMBL/GenBank/DDBJ databases">
        <title>Genome evolution of avian class.</title>
        <authorList>
            <person name="Zhang G."/>
            <person name="Li C."/>
        </authorList>
    </citation>
    <scope>NUCLEOTIDE SEQUENCE [LARGE SCALE GENOMIC DNA]</scope>
    <source>
        <strain evidence="13">BGI_N309</strain>
    </source>
</reference>
<evidence type="ECO:0000256" key="2">
    <source>
        <dbReference type="ARBA" id="ARBA00008694"/>
    </source>
</evidence>
<dbReference type="PANTHER" id="PTHR13538:SF4">
    <property type="entry name" value="N-ALPHA-ACETYLTRANSFERASE 80"/>
    <property type="match status" value="1"/>
</dbReference>
<name>A0A099ZS52_TINGU</name>
<feature type="non-terminal residue" evidence="13">
    <location>
        <position position="232"/>
    </location>
</feature>
<evidence type="ECO:0000256" key="5">
    <source>
        <dbReference type="ARBA" id="ARBA00023315"/>
    </source>
</evidence>